<keyword evidence="1" id="KW-0812">Transmembrane</keyword>
<keyword evidence="1" id="KW-0472">Membrane</keyword>
<feature type="transmembrane region" description="Helical" evidence="1">
    <location>
        <begin position="50"/>
        <end position="70"/>
    </location>
</feature>
<reference evidence="2 3" key="1">
    <citation type="submission" date="2019-07" db="EMBL/GenBank/DDBJ databases">
        <title>Genomic Encyclopedia of Archaeal and Bacterial Type Strains, Phase II (KMG-II): from individual species to whole genera.</title>
        <authorList>
            <person name="Goeker M."/>
        </authorList>
    </citation>
    <scope>NUCLEOTIDE SEQUENCE [LARGE SCALE GENOMIC DNA]</scope>
    <source>
        <strain evidence="2 3">DSM 17527</strain>
    </source>
</reference>
<accession>A0A5S5C6M4</accession>
<dbReference type="EMBL" id="VNHU01000005">
    <property type="protein sequence ID" value="TYP73623.1"/>
    <property type="molecule type" value="Genomic_DNA"/>
</dbReference>
<evidence type="ECO:0000313" key="2">
    <source>
        <dbReference type="EMBL" id="TYP73623.1"/>
    </source>
</evidence>
<dbReference type="RefSeq" id="WP_246131491.1">
    <property type="nucleotide sequence ID" value="NZ_VNHU01000005.1"/>
</dbReference>
<sequence length="72" mass="7661">MIATLIMLEGGNYDGIIYFILGIMFGPPLVLGFIGLVLWKTLQKKAAKVFFILAGVYLIVGLGICGALIIGS</sequence>
<gene>
    <name evidence="2" type="ORF">BD809_105213</name>
</gene>
<dbReference type="AlphaFoldDB" id="A0A5S5C6M4"/>
<evidence type="ECO:0000256" key="1">
    <source>
        <dbReference type="SAM" id="Phobius"/>
    </source>
</evidence>
<keyword evidence="1" id="KW-1133">Transmembrane helix</keyword>
<feature type="transmembrane region" description="Helical" evidence="1">
    <location>
        <begin position="16"/>
        <end position="38"/>
    </location>
</feature>
<protein>
    <submittedName>
        <fullName evidence="2">Uncharacterized protein</fullName>
    </submittedName>
</protein>
<organism evidence="2 3">
    <name type="scientific">Aquimarina intermedia</name>
    <dbReference type="NCBI Taxonomy" id="350814"/>
    <lineage>
        <taxon>Bacteria</taxon>
        <taxon>Pseudomonadati</taxon>
        <taxon>Bacteroidota</taxon>
        <taxon>Flavobacteriia</taxon>
        <taxon>Flavobacteriales</taxon>
        <taxon>Flavobacteriaceae</taxon>
        <taxon>Aquimarina</taxon>
    </lineage>
</organism>
<dbReference type="Proteomes" id="UP000324376">
    <property type="component" value="Unassembled WGS sequence"/>
</dbReference>
<proteinExistence type="predicted"/>
<keyword evidence="3" id="KW-1185">Reference proteome</keyword>
<name>A0A5S5C6M4_9FLAO</name>
<comment type="caution">
    <text evidence="2">The sequence shown here is derived from an EMBL/GenBank/DDBJ whole genome shotgun (WGS) entry which is preliminary data.</text>
</comment>
<evidence type="ECO:0000313" key="3">
    <source>
        <dbReference type="Proteomes" id="UP000324376"/>
    </source>
</evidence>